<dbReference type="Proteomes" id="UP000266841">
    <property type="component" value="Unassembled WGS sequence"/>
</dbReference>
<evidence type="ECO:0000313" key="3">
    <source>
        <dbReference type="Proteomes" id="UP000266841"/>
    </source>
</evidence>
<organism evidence="2 3">
    <name type="scientific">Thalassiosira oceanica</name>
    <name type="common">Marine diatom</name>
    <dbReference type="NCBI Taxonomy" id="159749"/>
    <lineage>
        <taxon>Eukaryota</taxon>
        <taxon>Sar</taxon>
        <taxon>Stramenopiles</taxon>
        <taxon>Ochrophyta</taxon>
        <taxon>Bacillariophyta</taxon>
        <taxon>Coscinodiscophyceae</taxon>
        <taxon>Thalassiosirophycidae</taxon>
        <taxon>Thalassiosirales</taxon>
        <taxon>Thalassiosiraceae</taxon>
        <taxon>Thalassiosira</taxon>
    </lineage>
</organism>
<feature type="compositionally biased region" description="Polar residues" evidence="1">
    <location>
        <begin position="1"/>
        <end position="21"/>
    </location>
</feature>
<sequence length="29" mass="2911">MGVTNTQGSLSENGGYNSSLGVTIRGTPL</sequence>
<accession>K0SMA2</accession>
<protein>
    <submittedName>
        <fullName evidence="2">Uncharacterized protein</fullName>
    </submittedName>
</protein>
<gene>
    <name evidence="2" type="ORF">THAOC_20176</name>
</gene>
<feature type="region of interest" description="Disordered" evidence="1">
    <location>
        <begin position="1"/>
        <end position="29"/>
    </location>
</feature>
<keyword evidence="3" id="KW-1185">Reference proteome</keyword>
<evidence type="ECO:0000313" key="2">
    <source>
        <dbReference type="EMBL" id="EJK59577.1"/>
    </source>
</evidence>
<feature type="non-terminal residue" evidence="2">
    <location>
        <position position="29"/>
    </location>
</feature>
<evidence type="ECO:0000256" key="1">
    <source>
        <dbReference type="SAM" id="MobiDB-lite"/>
    </source>
</evidence>
<reference evidence="2 3" key="1">
    <citation type="journal article" date="2012" name="Genome Biol.">
        <title>Genome and low-iron response of an oceanic diatom adapted to chronic iron limitation.</title>
        <authorList>
            <person name="Lommer M."/>
            <person name="Specht M."/>
            <person name="Roy A.S."/>
            <person name="Kraemer L."/>
            <person name="Andreson R."/>
            <person name="Gutowska M.A."/>
            <person name="Wolf J."/>
            <person name="Bergner S.V."/>
            <person name="Schilhabel M.B."/>
            <person name="Klostermeier U.C."/>
            <person name="Beiko R.G."/>
            <person name="Rosenstiel P."/>
            <person name="Hippler M."/>
            <person name="Laroche J."/>
        </authorList>
    </citation>
    <scope>NUCLEOTIDE SEQUENCE [LARGE SCALE GENOMIC DNA]</scope>
    <source>
        <strain evidence="2 3">CCMP1005</strain>
    </source>
</reference>
<comment type="caution">
    <text evidence="2">The sequence shown here is derived from an EMBL/GenBank/DDBJ whole genome shotgun (WGS) entry which is preliminary data.</text>
</comment>
<proteinExistence type="predicted"/>
<name>K0SMA2_THAOC</name>
<dbReference type="EMBL" id="AGNL01022676">
    <property type="protein sequence ID" value="EJK59577.1"/>
    <property type="molecule type" value="Genomic_DNA"/>
</dbReference>
<dbReference type="AlphaFoldDB" id="K0SMA2"/>